<dbReference type="EMBL" id="BMLB01000007">
    <property type="protein sequence ID" value="GGK80448.1"/>
    <property type="molecule type" value="Genomic_DNA"/>
</dbReference>
<keyword evidence="3" id="KW-1185">Reference proteome</keyword>
<accession>A0ABQ2FFE0</accession>
<protein>
    <submittedName>
        <fullName evidence="2">Uncharacterized protein</fullName>
    </submittedName>
</protein>
<gene>
    <name evidence="2" type="ORF">GCM10011509_31180</name>
</gene>
<reference evidence="3" key="1">
    <citation type="journal article" date="2019" name="Int. J. Syst. Evol. Microbiol.">
        <title>The Global Catalogue of Microorganisms (GCM) 10K type strain sequencing project: providing services to taxonomists for standard genome sequencing and annotation.</title>
        <authorList>
            <consortium name="The Broad Institute Genomics Platform"/>
            <consortium name="The Broad Institute Genome Sequencing Center for Infectious Disease"/>
            <person name="Wu L."/>
            <person name="Ma J."/>
        </authorList>
    </citation>
    <scope>NUCLEOTIDE SEQUENCE [LARGE SCALE GENOMIC DNA]</scope>
    <source>
        <strain evidence="3">CGMCC 1.5362</strain>
    </source>
</reference>
<evidence type="ECO:0000313" key="2">
    <source>
        <dbReference type="EMBL" id="GGK80448.1"/>
    </source>
</evidence>
<evidence type="ECO:0000313" key="3">
    <source>
        <dbReference type="Proteomes" id="UP000662111"/>
    </source>
</evidence>
<sequence length="296" mass="31885">MSFVAVVCGADPLWDVPSVTDDPVQMLNRLVEAPPAPGTDRPAADPDPGAEPPADPTPPPEATHTLFVCRPSWLPAMRRLVTLLRAHDPSRHFAVLVTDRLPLATSLVVAHVNGLGLEPGRAAREVDRLLRRTESGAWVRRPGRLNGAKVSWWDVIRSWWVKDGYVAHGAEPVVVERASADLWSARLTGAEVVYLSGEVPELPAEALRAAGVPEKLRGRDVPAGTKVLVGRQRSFEFAGPRWSAAEPAPEPEPGLRSCDSCGVSVEDWCPFCHAQWGEAPGSRGLAPQTTAQGDRG</sequence>
<feature type="compositionally biased region" description="Pro residues" evidence="1">
    <location>
        <begin position="49"/>
        <end position="61"/>
    </location>
</feature>
<proteinExistence type="predicted"/>
<name>A0ABQ2FFE0_9MICO</name>
<comment type="caution">
    <text evidence="2">The sequence shown here is derived from an EMBL/GenBank/DDBJ whole genome shotgun (WGS) entry which is preliminary data.</text>
</comment>
<dbReference type="RefSeq" id="WP_156875814.1">
    <property type="nucleotide sequence ID" value="NZ_BMLB01000007.1"/>
</dbReference>
<feature type="region of interest" description="Disordered" evidence="1">
    <location>
        <begin position="32"/>
        <end position="64"/>
    </location>
</feature>
<organism evidence="2 3">
    <name type="scientific">Ornithinimicrobium pekingense</name>
    <dbReference type="NCBI Taxonomy" id="384677"/>
    <lineage>
        <taxon>Bacteria</taxon>
        <taxon>Bacillati</taxon>
        <taxon>Actinomycetota</taxon>
        <taxon>Actinomycetes</taxon>
        <taxon>Micrococcales</taxon>
        <taxon>Ornithinimicrobiaceae</taxon>
        <taxon>Ornithinimicrobium</taxon>
    </lineage>
</organism>
<evidence type="ECO:0000256" key="1">
    <source>
        <dbReference type="SAM" id="MobiDB-lite"/>
    </source>
</evidence>
<dbReference type="Proteomes" id="UP000662111">
    <property type="component" value="Unassembled WGS sequence"/>
</dbReference>